<evidence type="ECO:0000313" key="3">
    <source>
        <dbReference type="Proteomes" id="UP000315750"/>
    </source>
</evidence>
<proteinExistence type="predicted"/>
<keyword evidence="3" id="KW-1185">Reference proteome</keyword>
<sequence>MNPRNLWKPEQVFIEIGAENADTADALRANGFDRYLGICNTPLRAESLDAARSDLENYFTYTDDNQVVRRNNAEVLMLSGPATLQVWYYRNVRHVDQVAWRAEISLWTLFGLLGWLWHLVTGRYSMARMATLRRPGALTQRFFVAHIRHRKARGPSGLHYIPQRLGIRGMFAELNGRDLDYVVLRGWERLPRIDSEIGLAILASDDAWGTLVDLLDAAPGIKPCQVHGEQQDDACLPEHLADQAMRGAIRHRDLCLVPNKRDYFHSLAYHAVYVLGTKSRLPIEGSRKLKNSATASDYNSRLRRLADEMGIGVEISLSGLHHYLMRNGWHPPIDTLAPLAESRRHRWLEPLVQDAVAAEEAMPPMRRAA</sequence>
<name>A0A518AHP9_9BACT</name>
<dbReference type="Proteomes" id="UP000315750">
    <property type="component" value="Chromosome"/>
</dbReference>
<accession>A0A518AHP9</accession>
<feature type="transmembrane region" description="Helical" evidence="1">
    <location>
        <begin position="104"/>
        <end position="124"/>
    </location>
</feature>
<dbReference type="RefSeq" id="WP_145245217.1">
    <property type="nucleotide sequence ID" value="NZ_CP036278.1"/>
</dbReference>
<evidence type="ECO:0000256" key="1">
    <source>
        <dbReference type="SAM" id="Phobius"/>
    </source>
</evidence>
<dbReference type="OrthoDB" id="6812310at2"/>
<reference evidence="2 3" key="1">
    <citation type="submission" date="2019-02" db="EMBL/GenBank/DDBJ databases">
        <title>Deep-cultivation of Planctomycetes and their phenomic and genomic characterization uncovers novel biology.</title>
        <authorList>
            <person name="Wiegand S."/>
            <person name="Jogler M."/>
            <person name="Boedeker C."/>
            <person name="Pinto D."/>
            <person name="Vollmers J."/>
            <person name="Rivas-Marin E."/>
            <person name="Kohn T."/>
            <person name="Peeters S.H."/>
            <person name="Heuer A."/>
            <person name="Rast P."/>
            <person name="Oberbeckmann S."/>
            <person name="Bunk B."/>
            <person name="Jeske O."/>
            <person name="Meyerdierks A."/>
            <person name="Storesund J.E."/>
            <person name="Kallscheuer N."/>
            <person name="Luecker S."/>
            <person name="Lage O.M."/>
            <person name="Pohl T."/>
            <person name="Merkel B.J."/>
            <person name="Hornburger P."/>
            <person name="Mueller R.-W."/>
            <person name="Bruemmer F."/>
            <person name="Labrenz M."/>
            <person name="Spormann A.M."/>
            <person name="Op den Camp H."/>
            <person name="Overmann J."/>
            <person name="Amann R."/>
            <person name="Jetten M.S.M."/>
            <person name="Mascher T."/>
            <person name="Medema M.H."/>
            <person name="Devos D.P."/>
            <person name="Kaster A.-K."/>
            <person name="Ovreas L."/>
            <person name="Rohde M."/>
            <person name="Galperin M.Y."/>
            <person name="Jogler C."/>
        </authorList>
    </citation>
    <scope>NUCLEOTIDE SEQUENCE [LARGE SCALE GENOMIC DNA]</scope>
    <source>
        <strain evidence="2 3">Pan181</strain>
    </source>
</reference>
<dbReference type="EMBL" id="CP036278">
    <property type="protein sequence ID" value="QDU54204.1"/>
    <property type="molecule type" value="Genomic_DNA"/>
</dbReference>
<keyword evidence="1" id="KW-1133">Transmembrane helix</keyword>
<organism evidence="2 3">
    <name type="scientific">Aeoliella mucimassa</name>
    <dbReference type="NCBI Taxonomy" id="2527972"/>
    <lineage>
        <taxon>Bacteria</taxon>
        <taxon>Pseudomonadati</taxon>
        <taxon>Planctomycetota</taxon>
        <taxon>Planctomycetia</taxon>
        <taxon>Pirellulales</taxon>
        <taxon>Lacipirellulaceae</taxon>
        <taxon>Aeoliella</taxon>
    </lineage>
</organism>
<evidence type="ECO:0000313" key="2">
    <source>
        <dbReference type="EMBL" id="QDU54204.1"/>
    </source>
</evidence>
<dbReference type="KEGG" id="amuc:Pan181_03840"/>
<protein>
    <submittedName>
        <fullName evidence="2">Uncharacterized protein</fullName>
    </submittedName>
</protein>
<dbReference type="AlphaFoldDB" id="A0A518AHP9"/>
<gene>
    <name evidence="2" type="ORF">Pan181_03840</name>
</gene>
<keyword evidence="1" id="KW-0812">Transmembrane</keyword>
<keyword evidence="1" id="KW-0472">Membrane</keyword>